<evidence type="ECO:0000313" key="1">
    <source>
        <dbReference type="EMBL" id="KAJ0180553.1"/>
    </source>
</evidence>
<proteinExistence type="predicted"/>
<comment type="caution">
    <text evidence="1">The sequence shown here is derived from an EMBL/GenBank/DDBJ whole genome shotgun (WGS) entry which is preliminary data.</text>
</comment>
<reference evidence="1 2" key="1">
    <citation type="journal article" date="2021" name="Front. Genet.">
        <title>Chromosome-Level Genome Assembly Reveals Significant Gene Expansion in the Toll and IMD Signaling Pathways of Dendrolimus kikuchii.</title>
        <authorList>
            <person name="Zhou J."/>
            <person name="Wu P."/>
            <person name="Xiong Z."/>
            <person name="Liu N."/>
            <person name="Zhao N."/>
            <person name="Ji M."/>
            <person name="Qiu Y."/>
            <person name="Yang B."/>
        </authorList>
    </citation>
    <scope>NUCLEOTIDE SEQUENCE [LARGE SCALE GENOMIC DNA]</scope>
    <source>
        <strain evidence="1">Ann1</strain>
    </source>
</reference>
<keyword evidence="2" id="KW-1185">Reference proteome</keyword>
<name>A0ACC1DAD5_9NEOP</name>
<protein>
    <submittedName>
        <fullName evidence="1">Uncharacterized protein</fullName>
    </submittedName>
</protein>
<dbReference type="EMBL" id="CM034392">
    <property type="protein sequence ID" value="KAJ0180553.1"/>
    <property type="molecule type" value="Genomic_DNA"/>
</dbReference>
<evidence type="ECO:0000313" key="2">
    <source>
        <dbReference type="Proteomes" id="UP000824533"/>
    </source>
</evidence>
<organism evidence="1 2">
    <name type="scientific">Dendrolimus kikuchii</name>
    <dbReference type="NCBI Taxonomy" id="765133"/>
    <lineage>
        <taxon>Eukaryota</taxon>
        <taxon>Metazoa</taxon>
        <taxon>Ecdysozoa</taxon>
        <taxon>Arthropoda</taxon>
        <taxon>Hexapoda</taxon>
        <taxon>Insecta</taxon>
        <taxon>Pterygota</taxon>
        <taxon>Neoptera</taxon>
        <taxon>Endopterygota</taxon>
        <taxon>Lepidoptera</taxon>
        <taxon>Glossata</taxon>
        <taxon>Ditrysia</taxon>
        <taxon>Bombycoidea</taxon>
        <taxon>Lasiocampidae</taxon>
        <taxon>Dendrolimus</taxon>
    </lineage>
</organism>
<gene>
    <name evidence="1" type="ORF">K1T71_003957</name>
</gene>
<sequence length="66" mass="7912">MSPVKLYKHLLRECEKLPPDASKFYKFSVKQSFKQHKFEPDPDRVKQIISKSIEDAKWIVNKYSQK</sequence>
<dbReference type="Proteomes" id="UP000824533">
    <property type="component" value="Linkage Group LG06"/>
</dbReference>
<accession>A0ACC1DAD5</accession>